<protein>
    <recommendedName>
        <fullName evidence="2">DUF6311 domain-containing protein</fullName>
    </recommendedName>
</protein>
<evidence type="ECO:0000256" key="1">
    <source>
        <dbReference type="SAM" id="Phobius"/>
    </source>
</evidence>
<keyword evidence="4" id="KW-1185">Reference proteome</keyword>
<feature type="transmembrane region" description="Helical" evidence="1">
    <location>
        <begin position="337"/>
        <end position="359"/>
    </location>
</feature>
<feature type="domain" description="DUF6311" evidence="2">
    <location>
        <begin position="15"/>
        <end position="415"/>
    </location>
</feature>
<dbReference type="RefSeq" id="WP_099155304.1">
    <property type="nucleotide sequence ID" value="NZ_PDUD01000057.1"/>
</dbReference>
<feature type="transmembrane region" description="Helical" evidence="1">
    <location>
        <begin position="379"/>
        <end position="399"/>
    </location>
</feature>
<feature type="transmembrane region" description="Helical" evidence="1">
    <location>
        <begin position="176"/>
        <end position="193"/>
    </location>
</feature>
<name>A0A2D0MYH8_FLAN2</name>
<dbReference type="InterPro" id="IPR046278">
    <property type="entry name" value="DUF6311"/>
</dbReference>
<keyword evidence="1" id="KW-1133">Transmembrane helix</keyword>
<feature type="transmembrane region" description="Helical" evidence="1">
    <location>
        <begin position="296"/>
        <end position="317"/>
    </location>
</feature>
<feature type="transmembrane region" description="Helical" evidence="1">
    <location>
        <begin position="199"/>
        <end position="219"/>
    </location>
</feature>
<feature type="transmembrane region" description="Helical" evidence="1">
    <location>
        <begin position="226"/>
        <end position="244"/>
    </location>
</feature>
<feature type="transmembrane region" description="Helical" evidence="1">
    <location>
        <begin position="128"/>
        <end position="147"/>
    </location>
</feature>
<comment type="caution">
    <text evidence="3">The sequence shown here is derived from an EMBL/GenBank/DDBJ whole genome shotgun (WGS) entry which is preliminary data.</text>
</comment>
<dbReference type="Pfam" id="PF19830">
    <property type="entry name" value="DUF6311"/>
    <property type="match status" value="1"/>
</dbReference>
<feature type="transmembrane region" description="Helical" evidence="1">
    <location>
        <begin position="6"/>
        <end position="23"/>
    </location>
</feature>
<dbReference type="EMBL" id="PDUD01000057">
    <property type="protein sequence ID" value="PHN01331.1"/>
    <property type="molecule type" value="Genomic_DNA"/>
</dbReference>
<evidence type="ECO:0000313" key="3">
    <source>
        <dbReference type="EMBL" id="PHN01331.1"/>
    </source>
</evidence>
<accession>A0A2D0MYH8</accession>
<feature type="transmembrane region" description="Helical" evidence="1">
    <location>
        <begin position="404"/>
        <end position="422"/>
    </location>
</feature>
<keyword evidence="1" id="KW-0812">Transmembrane</keyword>
<dbReference type="AlphaFoldDB" id="A0A2D0MYH8"/>
<dbReference type="Proteomes" id="UP000223913">
    <property type="component" value="Unassembled WGS sequence"/>
</dbReference>
<organism evidence="3 4">
    <name type="scientific">Flavilitoribacter nigricans (strain ATCC 23147 / DSM 23189 / NBRC 102662 / NCIMB 1420 / SS-2)</name>
    <name type="common">Lewinella nigricans</name>
    <dbReference type="NCBI Taxonomy" id="1122177"/>
    <lineage>
        <taxon>Bacteria</taxon>
        <taxon>Pseudomonadati</taxon>
        <taxon>Bacteroidota</taxon>
        <taxon>Saprospiria</taxon>
        <taxon>Saprospirales</taxon>
        <taxon>Lewinellaceae</taxon>
        <taxon>Flavilitoribacter</taxon>
    </lineage>
</organism>
<proteinExistence type="predicted"/>
<dbReference type="OrthoDB" id="976311at2"/>
<feature type="transmembrane region" description="Helical" evidence="1">
    <location>
        <begin position="100"/>
        <end position="122"/>
    </location>
</feature>
<gene>
    <name evidence="3" type="ORF">CRP01_37870</name>
</gene>
<evidence type="ECO:0000313" key="4">
    <source>
        <dbReference type="Proteomes" id="UP000223913"/>
    </source>
</evidence>
<keyword evidence="1" id="KW-0472">Membrane</keyword>
<evidence type="ECO:0000259" key="2">
    <source>
        <dbReference type="Pfam" id="PF19830"/>
    </source>
</evidence>
<sequence>MKTNRWAWVLLLVLMITLLWLRFPDFFKYSNDGFIEPWGDGYKTYHAYLYHVQHDSTYSHFGGMNYPYGEHVVPGDTEPTLSNGVKWLTSLGLPLESRALGVLNISMLVSLILCALFLYLIFMRLQLSFWYAIGAAVALTFLAPQLHRMIAHYGLARPEVIPMVLYGLLRMEETKLYRYSIFIGLVTIFYSAIHFYFFALIAFTITAYFFFRILILGNWRAWPTYLMHYLFQIIVPLLFFYFWMMHFDPVTDRSAAPWGFFFYRSYPGGILTSPFEPHWQWMNEQWLHIRALDFEARAYIGLVAILGLLSMLGWWLWKKFGPKESAALAPERAHANFLLLQLLSGLAILIFAFGIPFIIPGLEGLVDLAGPIRQFRSIGRFGWVMYYGANIAVVAWLYYRLRKWVYLLILPLALLLFEAYHYSTAVDLRLDLIEDYEPGRRFTDIPGLELEQYQAILPIPYYNLGSDQFWWDVSGFIGQKSMTLSVQTGLPLTAAMLTRTSRSQTINQLQLVTEPYRTPKLLADLPSDAPLLMAWDTIRNGEYGGKFDHLRQGARLIYRDRELELFSLPLSSFEDRIDSRQNAIRHKLGLADSLLFTGGDGWQTDRVSDWIYEPFDTMSSEMAYLGEGAFSAPMAQLNTIYDGPLPAADSSGHVLSVWMFIDRDLYTRSEVRVEEYDPESGEVIQTFGDAARKLVRVFDSNGWALLEFPFRAQRPDTHIRWSFQNERLGDHPLFLDELFIRPARVDVYRRGAGWVWMNNRHFY</sequence>
<reference evidence="3 4" key="1">
    <citation type="submission" date="2017-10" db="EMBL/GenBank/DDBJ databases">
        <title>The draft genome sequence of Lewinella nigricans NBRC 102662.</title>
        <authorList>
            <person name="Wang K."/>
        </authorList>
    </citation>
    <scope>NUCLEOTIDE SEQUENCE [LARGE SCALE GENOMIC DNA]</scope>
    <source>
        <strain evidence="3 4">NBRC 102662</strain>
    </source>
</reference>